<dbReference type="GO" id="GO:0016491">
    <property type="term" value="F:oxidoreductase activity"/>
    <property type="evidence" value="ECO:0007669"/>
    <property type="project" value="UniProtKB-KW"/>
</dbReference>
<dbReference type="PANTHER" id="PTHR48467">
    <property type="entry name" value="GLUTAMATE SYNTHASE 1 [NADH], CHLOROPLASTIC-LIKE"/>
    <property type="match status" value="1"/>
</dbReference>
<accession>A0A502CJT6</accession>
<sequence>MRHIAIIGSGPAGYYTAEACQKLFGDGAGGGVHADIVDRLPVPYGLIRTGVAPDHQSIKGVSRRYEATALADNVRFVGNVTVGHDVSIPELLGLYDAVVLATGAPHDRGLDIPGADLPGVIGSAAFVGWYNGHPDFAHIEPPLHGPGAVVVGAGNVALDVARILAKTGDEFTGSDIVAHALDALGPHTIETVTILARRGPHAIAMTPKELGELGKLARARPRIDPADLPPIEDDAALDPGTRKSVALLRGFAEPAPAKPITVDFDFFAMPVRIEGDGRVERVIVERTRIDADGHATGSGETYAIPAAMVVSCIGYRTPPIEDVPYDAKLGRFANHDGRIADGLYAVGWARRGPTGTIGTNRPDGFLIADHIATDTAPDSGKPGRPGLDALLAARGVDVVTFRDWQAIERAEIANARAGSPREKFTRIDAMLAARASR</sequence>
<evidence type="ECO:0000313" key="10">
    <source>
        <dbReference type="EMBL" id="TPG12359.1"/>
    </source>
</evidence>
<evidence type="ECO:0000256" key="1">
    <source>
        <dbReference type="ARBA" id="ARBA00001974"/>
    </source>
</evidence>
<keyword evidence="11" id="KW-1185">Reference proteome</keyword>
<evidence type="ECO:0000259" key="9">
    <source>
        <dbReference type="Pfam" id="PF07992"/>
    </source>
</evidence>
<dbReference type="PANTHER" id="PTHR48467:SF1">
    <property type="entry name" value="GLUTAMATE SYNTHASE 1 [NADH], CHLOROPLASTIC-LIKE"/>
    <property type="match status" value="1"/>
</dbReference>
<feature type="binding site" evidence="8">
    <location>
        <position position="209"/>
    </location>
    <ligand>
        <name>NADP(+)</name>
        <dbReference type="ChEBI" id="CHEBI:58349"/>
    </ligand>
</feature>
<keyword evidence="3" id="KW-0285">Flavoprotein</keyword>
<dbReference type="InterPro" id="IPR036188">
    <property type="entry name" value="FAD/NAD-bd_sf"/>
</dbReference>
<dbReference type="SUPFAM" id="SSF51971">
    <property type="entry name" value="Nucleotide-binding domain"/>
    <property type="match status" value="1"/>
</dbReference>
<dbReference type="Pfam" id="PF07992">
    <property type="entry name" value="Pyr_redox_2"/>
    <property type="match status" value="1"/>
</dbReference>
<gene>
    <name evidence="10" type="ORF">EAH84_09325</name>
</gene>
<dbReference type="InterPro" id="IPR055275">
    <property type="entry name" value="Ferredox_Rdtase"/>
</dbReference>
<proteinExistence type="inferred from homology"/>
<dbReference type="PRINTS" id="PR00419">
    <property type="entry name" value="ADXRDTASE"/>
</dbReference>
<feature type="binding site" evidence="8">
    <location>
        <begin position="197"/>
        <end position="198"/>
    </location>
    <ligand>
        <name>NADP(+)</name>
        <dbReference type="ChEBI" id="CHEBI:58349"/>
    </ligand>
</feature>
<feature type="binding site" evidence="7">
    <location>
        <position position="82"/>
    </location>
    <ligand>
        <name>FAD</name>
        <dbReference type="ChEBI" id="CHEBI:57692"/>
    </ligand>
</feature>
<feature type="binding site" evidence="7">
    <location>
        <begin position="355"/>
        <end position="357"/>
    </location>
    <ligand>
        <name>FAD</name>
        <dbReference type="ChEBI" id="CHEBI:57692"/>
    </ligand>
</feature>
<evidence type="ECO:0000256" key="3">
    <source>
        <dbReference type="ARBA" id="ARBA00022630"/>
    </source>
</evidence>
<comment type="caution">
    <text evidence="10">The sequence shown here is derived from an EMBL/GenBank/DDBJ whole genome shotgun (WGS) entry which is preliminary data.</text>
</comment>
<protein>
    <submittedName>
        <fullName evidence="10">Pyridine nucleotide-disulfide oxidoreductase</fullName>
    </submittedName>
</protein>
<feature type="binding site" evidence="8">
    <location>
        <position position="355"/>
    </location>
    <ligand>
        <name>NADP(+)</name>
        <dbReference type="ChEBI" id="CHEBI:58349"/>
    </ligand>
</feature>
<evidence type="ECO:0000256" key="5">
    <source>
        <dbReference type="ARBA" id="ARBA00022857"/>
    </source>
</evidence>
<evidence type="ECO:0000313" key="11">
    <source>
        <dbReference type="Proteomes" id="UP000318413"/>
    </source>
</evidence>
<dbReference type="OrthoDB" id="9803192at2"/>
<dbReference type="PIRSF" id="PIRSF000362">
    <property type="entry name" value="FNR"/>
    <property type="match status" value="1"/>
</dbReference>
<feature type="domain" description="FAD/NAD(P)-binding" evidence="9">
    <location>
        <begin position="3"/>
        <end position="179"/>
    </location>
</feature>
<evidence type="ECO:0000256" key="7">
    <source>
        <dbReference type="PIRSR" id="PIRSR000362-1"/>
    </source>
</evidence>
<dbReference type="Gene3D" id="3.50.50.60">
    <property type="entry name" value="FAD/NAD(P)-binding domain"/>
    <property type="match status" value="1"/>
</dbReference>
<evidence type="ECO:0000256" key="8">
    <source>
        <dbReference type="PIRSR" id="PIRSR000362-2"/>
    </source>
</evidence>
<dbReference type="AlphaFoldDB" id="A0A502CJT6"/>
<reference evidence="10 11" key="1">
    <citation type="journal article" date="2019" name="Environ. Microbiol.">
        <title>Species interactions and distinct microbial communities in high Arctic permafrost affected cryosols are associated with the CH4 and CO2 gas fluxes.</title>
        <authorList>
            <person name="Altshuler I."/>
            <person name="Hamel J."/>
            <person name="Turney S."/>
            <person name="Magnuson E."/>
            <person name="Levesque R."/>
            <person name="Greer C."/>
            <person name="Whyte L.G."/>
        </authorList>
    </citation>
    <scope>NUCLEOTIDE SEQUENCE [LARGE SCALE GENOMIC DNA]</scope>
    <source>
        <strain evidence="10 11">S5.1</strain>
    </source>
</reference>
<comment type="cofactor">
    <cofactor evidence="1 7">
        <name>FAD</name>
        <dbReference type="ChEBI" id="CHEBI:57692"/>
    </cofactor>
</comment>
<keyword evidence="6" id="KW-0560">Oxidoreductase</keyword>
<dbReference type="InterPro" id="IPR023753">
    <property type="entry name" value="FAD/NAD-binding_dom"/>
</dbReference>
<feature type="binding site" evidence="7">
    <location>
        <position position="46"/>
    </location>
    <ligand>
        <name>FAD</name>
        <dbReference type="ChEBI" id="CHEBI:57692"/>
    </ligand>
</feature>
<organism evidence="10 11">
    <name type="scientific">Sphingomonas oligophenolica</name>
    <dbReference type="NCBI Taxonomy" id="301154"/>
    <lineage>
        <taxon>Bacteria</taxon>
        <taxon>Pseudomonadati</taxon>
        <taxon>Pseudomonadota</taxon>
        <taxon>Alphaproteobacteria</taxon>
        <taxon>Sphingomonadales</taxon>
        <taxon>Sphingomonadaceae</taxon>
        <taxon>Sphingomonas</taxon>
    </lineage>
</organism>
<dbReference type="InterPro" id="IPR021163">
    <property type="entry name" value="Ferredox_Rdtase_adrenod"/>
</dbReference>
<keyword evidence="5 8" id="KW-0521">NADP</keyword>
<keyword evidence="4 7" id="KW-0274">FAD</keyword>
<evidence type="ECO:0000256" key="4">
    <source>
        <dbReference type="ARBA" id="ARBA00022827"/>
    </source>
</evidence>
<dbReference type="RefSeq" id="WP_140871113.1">
    <property type="nucleotide sequence ID" value="NZ_RCZK01000006.1"/>
</dbReference>
<name>A0A502CJT6_9SPHN</name>
<feature type="binding site" evidence="7">
    <location>
        <position position="12"/>
    </location>
    <ligand>
        <name>FAD</name>
        <dbReference type="ChEBI" id="CHEBI:57692"/>
    </ligand>
</feature>
<dbReference type="Gene3D" id="3.40.50.720">
    <property type="entry name" value="NAD(P)-binding Rossmann-like Domain"/>
    <property type="match status" value="1"/>
</dbReference>
<feature type="binding site" evidence="7">
    <location>
        <position position="348"/>
    </location>
    <ligand>
        <name>FAD</name>
        <dbReference type="ChEBI" id="CHEBI:57692"/>
    </ligand>
</feature>
<evidence type="ECO:0000256" key="6">
    <source>
        <dbReference type="ARBA" id="ARBA00023002"/>
    </source>
</evidence>
<dbReference type="EMBL" id="RCZK01000006">
    <property type="protein sequence ID" value="TPG12359.1"/>
    <property type="molecule type" value="Genomic_DNA"/>
</dbReference>
<evidence type="ECO:0000256" key="2">
    <source>
        <dbReference type="ARBA" id="ARBA00008312"/>
    </source>
</evidence>
<comment type="similarity">
    <text evidence="2">Belongs to the ferredoxin--NADP reductase type 1 family.</text>
</comment>
<dbReference type="Proteomes" id="UP000318413">
    <property type="component" value="Unassembled WGS sequence"/>
</dbReference>